<dbReference type="HOGENOM" id="CLU_2012985_0_0_0"/>
<keyword evidence="1" id="KW-0472">Membrane</keyword>
<keyword evidence="3" id="KW-1185">Reference proteome</keyword>
<comment type="caution">
    <text evidence="2">The sequence shown here is derived from an EMBL/GenBank/DDBJ whole genome shotgun (WGS) entry which is preliminary data.</text>
</comment>
<keyword evidence="1" id="KW-1133">Transmembrane helix</keyword>
<protein>
    <submittedName>
        <fullName evidence="2">Uncharacterized protein</fullName>
    </submittedName>
</protein>
<proteinExistence type="predicted"/>
<keyword evidence="1" id="KW-0812">Transmembrane</keyword>
<accession>E1IEB2</accession>
<gene>
    <name evidence="2" type="ORF">OSCT_1663</name>
</gene>
<feature type="transmembrane region" description="Helical" evidence="1">
    <location>
        <begin position="23"/>
        <end position="48"/>
    </location>
</feature>
<reference evidence="2 3" key="1">
    <citation type="journal article" date="2011" name="J. Bacteriol.">
        <title>Draft genome sequence of the anoxygenic filamentous phototrophic bacterium Oscillochloris trichoides subsp. DG-6.</title>
        <authorList>
            <person name="Kuznetsov B.B."/>
            <person name="Ivanovsky R.N."/>
            <person name="Keppen O.I."/>
            <person name="Sukhacheva M.V."/>
            <person name="Bumazhkin B.K."/>
            <person name="Patutina E.O."/>
            <person name="Beletsky A.V."/>
            <person name="Mardanov A.V."/>
            <person name="Baslerov R.V."/>
            <person name="Panteleeva A.N."/>
            <person name="Kolganova T.V."/>
            <person name="Ravin N.V."/>
            <person name="Skryabin K.G."/>
        </authorList>
    </citation>
    <scope>NUCLEOTIDE SEQUENCE [LARGE SCALE GENOMIC DNA]</scope>
    <source>
        <strain evidence="2 3">DG-6</strain>
    </source>
</reference>
<dbReference type="EMBL" id="ADVR01000052">
    <property type="protein sequence ID" value="EFO80438.1"/>
    <property type="molecule type" value="Genomic_DNA"/>
</dbReference>
<dbReference type="Proteomes" id="UP000054010">
    <property type="component" value="Unassembled WGS sequence"/>
</dbReference>
<organism evidence="2 3">
    <name type="scientific">Oscillochloris trichoides DG-6</name>
    <dbReference type="NCBI Taxonomy" id="765420"/>
    <lineage>
        <taxon>Bacteria</taxon>
        <taxon>Bacillati</taxon>
        <taxon>Chloroflexota</taxon>
        <taxon>Chloroflexia</taxon>
        <taxon>Chloroflexales</taxon>
        <taxon>Chloroflexineae</taxon>
        <taxon>Oscillochloridaceae</taxon>
        <taxon>Oscillochloris</taxon>
    </lineage>
</organism>
<evidence type="ECO:0000313" key="3">
    <source>
        <dbReference type="Proteomes" id="UP000054010"/>
    </source>
</evidence>
<name>E1IEB2_9CHLR</name>
<evidence type="ECO:0000313" key="2">
    <source>
        <dbReference type="EMBL" id="EFO80438.1"/>
    </source>
</evidence>
<sequence length="123" mass="13297">MFKLLGIGGGIKLVSEIAMPIPFIGLGASTFAAFCIHMAVGVVLIIIFELRQKGSIPENYMETASSRDIAYLLRIAMDTLEEIVRSKEQVAAINVAVERFEKAVAQKSQASQVEAIDQTQPAA</sequence>
<dbReference type="AlphaFoldDB" id="E1IEB2"/>
<evidence type="ECO:0000256" key="1">
    <source>
        <dbReference type="SAM" id="Phobius"/>
    </source>
</evidence>